<evidence type="ECO:0000313" key="3">
    <source>
        <dbReference type="Proteomes" id="UP000744769"/>
    </source>
</evidence>
<gene>
    <name evidence="2" type="ORF">G9U51_15605</name>
</gene>
<reference evidence="2" key="1">
    <citation type="submission" date="2020-03" db="EMBL/GenBank/DDBJ databases">
        <title>Draft sequencing of Calidifontibacter sp. DB0510.</title>
        <authorList>
            <person name="Kim D.-U."/>
        </authorList>
    </citation>
    <scope>NUCLEOTIDE SEQUENCE</scope>
    <source>
        <strain evidence="2">DB0510</strain>
    </source>
</reference>
<sequence>MDEALRRWRWVPRVYLICAALLVPYAVFLAVTLPARSLSDHYRLTWVGFDVLLIIVLLRVSWHAYRRDPQVVLTATVAGALLVTDAWFDITTSAPGEPRVQALLAAALLEIPGAIVCAVLARRGLAEMVRRATHAGAREAEARQRV</sequence>
<feature type="transmembrane region" description="Helical" evidence="1">
    <location>
        <begin position="70"/>
        <end position="88"/>
    </location>
</feature>
<dbReference type="AlphaFoldDB" id="A0A967EA85"/>
<dbReference type="Proteomes" id="UP000744769">
    <property type="component" value="Unassembled WGS sequence"/>
</dbReference>
<proteinExistence type="predicted"/>
<feature type="transmembrane region" description="Helical" evidence="1">
    <location>
        <begin position="41"/>
        <end position="58"/>
    </location>
</feature>
<name>A0A967EA85_9MICO</name>
<protein>
    <submittedName>
        <fullName evidence="2">Uncharacterized protein</fullName>
    </submittedName>
</protein>
<evidence type="ECO:0000313" key="2">
    <source>
        <dbReference type="EMBL" id="NHN57197.1"/>
    </source>
</evidence>
<evidence type="ECO:0000256" key="1">
    <source>
        <dbReference type="SAM" id="Phobius"/>
    </source>
</evidence>
<accession>A0A967EA85</accession>
<feature type="transmembrane region" description="Helical" evidence="1">
    <location>
        <begin position="14"/>
        <end position="35"/>
    </location>
</feature>
<dbReference type="RefSeq" id="WP_166198241.1">
    <property type="nucleotide sequence ID" value="NZ_JAAOIV010000013.1"/>
</dbReference>
<dbReference type="EMBL" id="JAAOIV010000013">
    <property type="protein sequence ID" value="NHN57197.1"/>
    <property type="molecule type" value="Genomic_DNA"/>
</dbReference>
<comment type="caution">
    <text evidence="2">The sequence shown here is derived from an EMBL/GenBank/DDBJ whole genome shotgun (WGS) entry which is preliminary data.</text>
</comment>
<feature type="transmembrane region" description="Helical" evidence="1">
    <location>
        <begin position="100"/>
        <end position="121"/>
    </location>
</feature>
<keyword evidence="1" id="KW-0812">Transmembrane</keyword>
<keyword evidence="1" id="KW-1133">Transmembrane helix</keyword>
<keyword evidence="3" id="KW-1185">Reference proteome</keyword>
<keyword evidence="1" id="KW-0472">Membrane</keyword>
<organism evidence="2 3">
    <name type="scientific">Metallococcus carri</name>
    <dbReference type="NCBI Taxonomy" id="1656884"/>
    <lineage>
        <taxon>Bacteria</taxon>
        <taxon>Bacillati</taxon>
        <taxon>Actinomycetota</taxon>
        <taxon>Actinomycetes</taxon>
        <taxon>Micrococcales</taxon>
        <taxon>Dermacoccaceae</taxon>
        <taxon>Metallococcus</taxon>
    </lineage>
</organism>